<dbReference type="InterPro" id="IPR006629">
    <property type="entry name" value="LITAF"/>
</dbReference>
<keyword evidence="3" id="KW-0479">Metal-binding</keyword>
<reference evidence="9 10" key="1">
    <citation type="submission" date="2024-04" db="EMBL/GenBank/DDBJ databases">
        <title>Symmetric and asymmetric DNA N6-adenine methylation regulates different biological responses in Mucorales.</title>
        <authorList>
            <consortium name="Lawrence Berkeley National Laboratory"/>
            <person name="Lax C."/>
            <person name="Mondo S.J."/>
            <person name="Osorio-Concepcion M."/>
            <person name="Muszewska A."/>
            <person name="Corrochano-Luque M."/>
            <person name="Gutierrez G."/>
            <person name="Riley R."/>
            <person name="Lipzen A."/>
            <person name="Guo J."/>
            <person name="Hundley H."/>
            <person name="Amirebrahimi M."/>
            <person name="Ng V."/>
            <person name="Lorenzo-Gutierrez D."/>
            <person name="Binder U."/>
            <person name="Yang J."/>
            <person name="Song Y."/>
            <person name="Canovas D."/>
            <person name="Navarro E."/>
            <person name="Freitag M."/>
            <person name="Gabaldon T."/>
            <person name="Grigoriev I.V."/>
            <person name="Corrochano L.M."/>
            <person name="Nicolas F.E."/>
            <person name="Garre V."/>
        </authorList>
    </citation>
    <scope>NUCLEOTIDE SEQUENCE [LARGE SCALE GENOMIC DNA]</scope>
    <source>
        <strain evidence="9 10">L51</strain>
    </source>
</reference>
<dbReference type="EMBL" id="JBCLYO010000029">
    <property type="protein sequence ID" value="KAL0076900.1"/>
    <property type="molecule type" value="Genomic_DNA"/>
</dbReference>
<evidence type="ECO:0000259" key="8">
    <source>
        <dbReference type="PROSITE" id="PS51837"/>
    </source>
</evidence>
<gene>
    <name evidence="9" type="ORF">J3Q64DRAFT_1307142</name>
</gene>
<evidence type="ECO:0000256" key="2">
    <source>
        <dbReference type="ARBA" id="ARBA00005975"/>
    </source>
</evidence>
<protein>
    <submittedName>
        <fullName evidence="9">LITAF-like zinc ribbon domain-containing protein</fullName>
    </submittedName>
</protein>
<evidence type="ECO:0000256" key="5">
    <source>
        <dbReference type="ARBA" id="ARBA00023136"/>
    </source>
</evidence>
<evidence type="ECO:0000313" key="10">
    <source>
        <dbReference type="Proteomes" id="UP001448207"/>
    </source>
</evidence>
<keyword evidence="7" id="KW-1133">Transmembrane helix</keyword>
<name>A0ABR3AM30_PHYBL</name>
<dbReference type="PANTHER" id="PTHR23292:SF6">
    <property type="entry name" value="FI16602P1-RELATED"/>
    <property type="match status" value="1"/>
</dbReference>
<feature type="transmembrane region" description="Helical" evidence="7">
    <location>
        <begin position="200"/>
        <end position="220"/>
    </location>
</feature>
<feature type="compositionally biased region" description="Low complexity" evidence="6">
    <location>
        <begin position="31"/>
        <end position="51"/>
    </location>
</feature>
<comment type="similarity">
    <text evidence="2">Belongs to the CDIP1/LITAF family.</text>
</comment>
<accession>A0ABR3AM30</accession>
<dbReference type="SMART" id="SM00714">
    <property type="entry name" value="LITAF"/>
    <property type="match status" value="1"/>
</dbReference>
<keyword evidence="5 7" id="KW-0472">Membrane</keyword>
<keyword evidence="7" id="KW-0812">Transmembrane</keyword>
<feature type="domain" description="LITAF" evidence="8">
    <location>
        <begin position="162"/>
        <end position="244"/>
    </location>
</feature>
<sequence>MFPLSDSSFISSTKRPRADSGHGPSMATNLNIPSWPTPTNTPSTPPKNSFPITHNSISFTEESIKDNMSLQSAYSGESSGRPSLAGSSSMSVRVQRFHFGTPGSYYYRSSSTPSLAPDTYFSNTSHISHGSERPSSWTKLRTKAQSIRSGQSSRQTHRSWRLRRVSLLMDQHLPDFETQVFCPTCEKWIQSRIRYRLGSMAWLVFFILLMCTVFLFWVPFYVKYFKDVVHYCPACGTKIGRHSRI</sequence>
<proteinExistence type="inferred from homology"/>
<dbReference type="Proteomes" id="UP001448207">
    <property type="component" value="Unassembled WGS sequence"/>
</dbReference>
<feature type="compositionally biased region" description="Polar residues" evidence="6">
    <location>
        <begin position="1"/>
        <end position="13"/>
    </location>
</feature>
<evidence type="ECO:0000313" key="9">
    <source>
        <dbReference type="EMBL" id="KAL0076900.1"/>
    </source>
</evidence>
<evidence type="ECO:0000256" key="3">
    <source>
        <dbReference type="ARBA" id="ARBA00022723"/>
    </source>
</evidence>
<evidence type="ECO:0000256" key="6">
    <source>
        <dbReference type="SAM" id="MobiDB-lite"/>
    </source>
</evidence>
<keyword evidence="4" id="KW-0862">Zinc</keyword>
<dbReference type="Pfam" id="PF10601">
    <property type="entry name" value="zf-LITAF-like"/>
    <property type="match status" value="1"/>
</dbReference>
<dbReference type="PROSITE" id="PS51837">
    <property type="entry name" value="LITAF"/>
    <property type="match status" value="1"/>
</dbReference>
<comment type="caution">
    <text evidence="9">The sequence shown here is derived from an EMBL/GenBank/DDBJ whole genome shotgun (WGS) entry which is preliminary data.</text>
</comment>
<evidence type="ECO:0000256" key="7">
    <source>
        <dbReference type="SAM" id="Phobius"/>
    </source>
</evidence>
<comment type="subcellular location">
    <subcellularLocation>
        <location evidence="1">Membrane</location>
        <topology evidence="1">Peripheral membrane protein</topology>
    </subcellularLocation>
</comment>
<dbReference type="InterPro" id="IPR037519">
    <property type="entry name" value="LITAF_fam"/>
</dbReference>
<organism evidence="9 10">
    <name type="scientific">Phycomyces blakesleeanus</name>
    <dbReference type="NCBI Taxonomy" id="4837"/>
    <lineage>
        <taxon>Eukaryota</taxon>
        <taxon>Fungi</taxon>
        <taxon>Fungi incertae sedis</taxon>
        <taxon>Mucoromycota</taxon>
        <taxon>Mucoromycotina</taxon>
        <taxon>Mucoromycetes</taxon>
        <taxon>Mucorales</taxon>
        <taxon>Phycomycetaceae</taxon>
        <taxon>Phycomyces</taxon>
    </lineage>
</organism>
<dbReference type="PANTHER" id="PTHR23292">
    <property type="entry name" value="LIPOPOLYSACCHARIDE-INDUCED TUMOR NECROSIS FACTOR-ALPHA FACTOR"/>
    <property type="match status" value="1"/>
</dbReference>
<evidence type="ECO:0000256" key="1">
    <source>
        <dbReference type="ARBA" id="ARBA00004170"/>
    </source>
</evidence>
<keyword evidence="10" id="KW-1185">Reference proteome</keyword>
<evidence type="ECO:0000256" key="4">
    <source>
        <dbReference type="ARBA" id="ARBA00022833"/>
    </source>
</evidence>
<feature type="region of interest" description="Disordered" evidence="6">
    <location>
        <begin position="1"/>
        <end position="54"/>
    </location>
</feature>